<dbReference type="Proteomes" id="UP000424490">
    <property type="component" value="Chromosome"/>
</dbReference>
<feature type="transmembrane region" description="Helical" evidence="1">
    <location>
        <begin position="194"/>
        <end position="216"/>
    </location>
</feature>
<sequence>MRDSSILSSIFHQKGIDMSNPSYGPADQQNAVPTNGISYPGAAAPQGYGAPAPVVMSKLPGRGGAITTLVLGVVLMVFIAPIVFFATMIAGVAGTDGNAVKGGTTANGSVVTVTADGIFMVRADAHKDPSCSLIGADDKSYELEPYAGSEDVYLAENLPAGSYVLQCDGIASGANITAFNASPEVVTKVFAMPFVWGTVVGVVGLILLIVGIVLLVKVNGKRRRITQESMLSAVR</sequence>
<dbReference type="EMBL" id="CP046315">
    <property type="protein sequence ID" value="QGS10397.1"/>
    <property type="molecule type" value="Genomic_DNA"/>
</dbReference>
<accession>A0A857A8P5</accession>
<keyword evidence="1" id="KW-1133">Transmembrane helix</keyword>
<proteinExistence type="predicted"/>
<evidence type="ECO:0000313" key="3">
    <source>
        <dbReference type="Proteomes" id="UP000424490"/>
    </source>
</evidence>
<reference evidence="2 3" key="1">
    <citation type="submission" date="2019-11" db="EMBL/GenBank/DDBJ databases">
        <title>FDA dAtabase for Regulatory Grade micrObial Sequences (FDA-ARGOS): Supporting development and validation of Infectious Disease Dx tests.</title>
        <authorList>
            <person name="Stonesifer R."/>
            <person name="Tallon L."/>
            <person name="Sadzewicz L."/>
            <person name="Vavikolanu K."/>
            <person name="Mehta A."/>
            <person name="Aluvathingal J."/>
            <person name="Nadendla S."/>
            <person name="Myers T."/>
            <person name="Yan Y."/>
            <person name="Sichtig H."/>
        </authorList>
    </citation>
    <scope>NUCLEOTIDE SEQUENCE [LARGE SCALE GENOMIC DNA]</scope>
    <source>
        <strain evidence="2 3">FDAARGOS_732</strain>
    </source>
</reference>
<feature type="transmembrane region" description="Helical" evidence="1">
    <location>
        <begin position="66"/>
        <end position="93"/>
    </location>
</feature>
<name>A0A857A8P5_9ACTO</name>
<keyword evidence="1" id="KW-0812">Transmembrane</keyword>
<dbReference type="AlphaFoldDB" id="A0A857A8P5"/>
<keyword evidence="1" id="KW-0472">Membrane</keyword>
<protein>
    <submittedName>
        <fullName evidence="2">Uncharacterized protein</fullName>
    </submittedName>
</protein>
<evidence type="ECO:0000256" key="1">
    <source>
        <dbReference type="SAM" id="Phobius"/>
    </source>
</evidence>
<gene>
    <name evidence="2" type="ORF">FOC40_02580</name>
</gene>
<evidence type="ECO:0000313" key="2">
    <source>
        <dbReference type="EMBL" id="QGS10397.1"/>
    </source>
</evidence>
<organism evidence="2 3">
    <name type="scientific">Schaalia odontolytica</name>
    <dbReference type="NCBI Taxonomy" id="1660"/>
    <lineage>
        <taxon>Bacteria</taxon>
        <taxon>Bacillati</taxon>
        <taxon>Actinomycetota</taxon>
        <taxon>Actinomycetes</taxon>
        <taxon>Actinomycetales</taxon>
        <taxon>Actinomycetaceae</taxon>
        <taxon>Schaalia</taxon>
    </lineage>
</organism>